<name>A0A553REE5_9TELE</name>
<protein>
    <submittedName>
        <fullName evidence="1">Uncharacterized protein</fullName>
    </submittedName>
</protein>
<accession>A0A553REE5</accession>
<evidence type="ECO:0000313" key="1">
    <source>
        <dbReference type="EMBL" id="TRZ00517.1"/>
    </source>
</evidence>
<proteinExistence type="predicted"/>
<gene>
    <name evidence="1" type="ORF">DNTS_018410</name>
</gene>
<reference evidence="1 2" key="1">
    <citation type="journal article" date="2019" name="Sci. Data">
        <title>Hybrid genome assembly and annotation of Danionella translucida.</title>
        <authorList>
            <person name="Kadobianskyi M."/>
            <person name="Schulze L."/>
            <person name="Schuelke M."/>
            <person name="Judkewitz B."/>
        </authorList>
    </citation>
    <scope>NUCLEOTIDE SEQUENCE [LARGE SCALE GENOMIC DNA]</scope>
    <source>
        <strain evidence="1 2">Bolton</strain>
    </source>
</reference>
<sequence>MHHGNRPQVAGVFEAVEFVSCAPALASHSRFPLADCQSKAVPVTAHRTSAQLDPSADSPVTHGDIIFSKKKSEPYHVQQLLDTDSAEELVCAEHMLVSRNQLT</sequence>
<dbReference type="EMBL" id="SRMA01024386">
    <property type="protein sequence ID" value="TRZ00517.1"/>
    <property type="molecule type" value="Genomic_DNA"/>
</dbReference>
<keyword evidence="2" id="KW-1185">Reference proteome</keyword>
<dbReference type="Proteomes" id="UP000316079">
    <property type="component" value="Unassembled WGS sequence"/>
</dbReference>
<organism evidence="1 2">
    <name type="scientific">Danionella cerebrum</name>
    <dbReference type="NCBI Taxonomy" id="2873325"/>
    <lineage>
        <taxon>Eukaryota</taxon>
        <taxon>Metazoa</taxon>
        <taxon>Chordata</taxon>
        <taxon>Craniata</taxon>
        <taxon>Vertebrata</taxon>
        <taxon>Euteleostomi</taxon>
        <taxon>Actinopterygii</taxon>
        <taxon>Neopterygii</taxon>
        <taxon>Teleostei</taxon>
        <taxon>Ostariophysi</taxon>
        <taxon>Cypriniformes</taxon>
        <taxon>Danionidae</taxon>
        <taxon>Danioninae</taxon>
        <taxon>Danionella</taxon>
    </lineage>
</organism>
<comment type="caution">
    <text evidence="1">The sequence shown here is derived from an EMBL/GenBank/DDBJ whole genome shotgun (WGS) entry which is preliminary data.</text>
</comment>
<dbReference type="AlphaFoldDB" id="A0A553REE5"/>
<evidence type="ECO:0000313" key="2">
    <source>
        <dbReference type="Proteomes" id="UP000316079"/>
    </source>
</evidence>